<dbReference type="InterPro" id="IPR001754">
    <property type="entry name" value="OMPdeCOase_dom"/>
</dbReference>
<dbReference type="SUPFAM" id="SSF51366">
    <property type="entry name" value="Ribulose-phoshate binding barrel"/>
    <property type="match status" value="1"/>
</dbReference>
<dbReference type="GO" id="GO:0004590">
    <property type="term" value="F:orotidine-5'-phosphate decarboxylase activity"/>
    <property type="evidence" value="ECO:0007669"/>
    <property type="project" value="UniProtKB-UniRule"/>
</dbReference>
<dbReference type="Gene3D" id="3.20.20.70">
    <property type="entry name" value="Aldolase class I"/>
    <property type="match status" value="1"/>
</dbReference>
<dbReference type="PANTHER" id="PTHR43375">
    <property type="entry name" value="OROTIDINE 5'-PHOSPHATE DECARBOXYLASE"/>
    <property type="match status" value="1"/>
</dbReference>
<comment type="similarity">
    <text evidence="2">Belongs to the OMP decarboxylase family. Type 2 subfamily.</text>
</comment>
<evidence type="ECO:0000256" key="4">
    <source>
        <dbReference type="ARBA" id="ARBA00022975"/>
    </source>
</evidence>
<evidence type="ECO:0000313" key="9">
    <source>
        <dbReference type="EMBL" id="OGE40662.1"/>
    </source>
</evidence>
<sequence>MNRHIFIDQLKNKWDQGKFMCLGLDPKLEKLPEHLKSQGIKGFRTFLMELVDSTADIVLAYKPNIAFYEFDAEAEQILQEVTAYIHHQYPEIPVIVDAKRGDIANTNLGYAQSFWERYQFDATTVHNYLGPETYPPFLNTPGKGIISMCKTSNPDSAFYQDLVIDLATSLKDGLITSEEMKNITKVTGSPKAPLYFIVAYRHGLLSQKNPNIGIVVGATHPECFEPVRKLFGDGPILIPGIGTQGGSLELTLKFAPNRKGQGMIINSGSSIIFADSTKDFAKTARQKTLALHQQIVAILK</sequence>
<accession>A0A1F5KIC2</accession>
<dbReference type="EC" id="4.1.1.23" evidence="7"/>
<dbReference type="Pfam" id="PF00215">
    <property type="entry name" value="OMPdecase"/>
    <property type="match status" value="1"/>
</dbReference>
<comment type="catalytic activity">
    <reaction evidence="6">
        <text>orotidine 5'-phosphate + H(+) = UMP + CO2</text>
        <dbReference type="Rhea" id="RHEA:11596"/>
        <dbReference type="ChEBI" id="CHEBI:15378"/>
        <dbReference type="ChEBI" id="CHEBI:16526"/>
        <dbReference type="ChEBI" id="CHEBI:57538"/>
        <dbReference type="ChEBI" id="CHEBI:57865"/>
        <dbReference type="EC" id="4.1.1.23"/>
    </reaction>
</comment>
<evidence type="ECO:0000256" key="5">
    <source>
        <dbReference type="ARBA" id="ARBA00023239"/>
    </source>
</evidence>
<keyword evidence="5" id="KW-0456">Lyase</keyword>
<proteinExistence type="inferred from homology"/>
<dbReference type="GO" id="GO:0006207">
    <property type="term" value="P:'de novo' pyrimidine nucleobase biosynthetic process"/>
    <property type="evidence" value="ECO:0007669"/>
    <property type="project" value="InterPro"/>
</dbReference>
<evidence type="ECO:0000259" key="8">
    <source>
        <dbReference type="SMART" id="SM00934"/>
    </source>
</evidence>
<dbReference type="SMART" id="SM00934">
    <property type="entry name" value="OMPdecase"/>
    <property type="match status" value="1"/>
</dbReference>
<organism evidence="9 10">
    <name type="scientific">Candidatus Daviesbacteria bacterium RIFCSPHIGHO2_02_FULL_43_12</name>
    <dbReference type="NCBI Taxonomy" id="1797776"/>
    <lineage>
        <taxon>Bacteria</taxon>
        <taxon>Candidatus Daviesiibacteriota</taxon>
    </lineage>
</organism>
<protein>
    <recommendedName>
        <fullName evidence="7">Orotidine-5'-phosphate decarboxylase</fullName>
        <ecNumber evidence="7">4.1.1.23</ecNumber>
    </recommendedName>
</protein>
<keyword evidence="4" id="KW-0665">Pyrimidine biosynthesis</keyword>
<evidence type="ECO:0000256" key="2">
    <source>
        <dbReference type="ARBA" id="ARBA00008847"/>
    </source>
</evidence>
<dbReference type="CDD" id="cd04725">
    <property type="entry name" value="OMP_decarboxylase_like"/>
    <property type="match status" value="1"/>
</dbReference>
<evidence type="ECO:0000256" key="7">
    <source>
        <dbReference type="NCBIfam" id="TIGR02127"/>
    </source>
</evidence>
<evidence type="ECO:0000313" key="10">
    <source>
        <dbReference type="Proteomes" id="UP000177328"/>
    </source>
</evidence>
<evidence type="ECO:0000256" key="6">
    <source>
        <dbReference type="ARBA" id="ARBA00049157"/>
    </source>
</evidence>
<dbReference type="NCBIfam" id="TIGR02127">
    <property type="entry name" value="pyrF_sub2"/>
    <property type="match status" value="1"/>
</dbReference>
<dbReference type="InterPro" id="IPR011995">
    <property type="entry name" value="OMPdecase_type-2"/>
</dbReference>
<evidence type="ECO:0000256" key="3">
    <source>
        <dbReference type="ARBA" id="ARBA00022793"/>
    </source>
</evidence>
<reference evidence="9 10" key="1">
    <citation type="journal article" date="2016" name="Nat. Commun.">
        <title>Thousands of microbial genomes shed light on interconnected biogeochemical processes in an aquifer system.</title>
        <authorList>
            <person name="Anantharaman K."/>
            <person name="Brown C.T."/>
            <person name="Hug L.A."/>
            <person name="Sharon I."/>
            <person name="Castelle C.J."/>
            <person name="Probst A.J."/>
            <person name="Thomas B.C."/>
            <person name="Singh A."/>
            <person name="Wilkins M.J."/>
            <person name="Karaoz U."/>
            <person name="Brodie E.L."/>
            <person name="Williams K.H."/>
            <person name="Hubbard S.S."/>
            <person name="Banfield J.F."/>
        </authorList>
    </citation>
    <scope>NUCLEOTIDE SEQUENCE [LARGE SCALE GENOMIC DNA]</scope>
</reference>
<dbReference type="UniPathway" id="UPA00070">
    <property type="reaction ID" value="UER00120"/>
</dbReference>
<gene>
    <name evidence="9" type="ORF">A3D25_05900</name>
</gene>
<feature type="domain" description="Orotidine 5'-phosphate decarboxylase" evidence="8">
    <location>
        <begin position="19"/>
        <end position="284"/>
    </location>
</feature>
<dbReference type="AlphaFoldDB" id="A0A1F5KIC2"/>
<dbReference type="Proteomes" id="UP000177328">
    <property type="component" value="Unassembled WGS sequence"/>
</dbReference>
<keyword evidence="3" id="KW-0210">Decarboxylase</keyword>
<name>A0A1F5KIC2_9BACT</name>
<comment type="pathway">
    <text evidence="1">Pyrimidine metabolism; UMP biosynthesis via de novo pathway; UMP from orotate: step 2/2.</text>
</comment>
<dbReference type="GO" id="GO:0044205">
    <property type="term" value="P:'de novo' UMP biosynthetic process"/>
    <property type="evidence" value="ECO:0007669"/>
    <property type="project" value="UniProtKB-UniPathway"/>
</dbReference>
<dbReference type="PANTHER" id="PTHR43375:SF1">
    <property type="entry name" value="OROTIDINE 5'-PHOSPHATE DECARBOXYLASE"/>
    <property type="match status" value="1"/>
</dbReference>
<comment type="caution">
    <text evidence="9">The sequence shown here is derived from an EMBL/GenBank/DDBJ whole genome shotgun (WGS) entry which is preliminary data.</text>
</comment>
<dbReference type="InterPro" id="IPR013785">
    <property type="entry name" value="Aldolase_TIM"/>
</dbReference>
<evidence type="ECO:0000256" key="1">
    <source>
        <dbReference type="ARBA" id="ARBA00004861"/>
    </source>
</evidence>
<dbReference type="EMBL" id="MFDD01000007">
    <property type="protein sequence ID" value="OGE40662.1"/>
    <property type="molecule type" value="Genomic_DNA"/>
</dbReference>
<dbReference type="InterPro" id="IPR011060">
    <property type="entry name" value="RibuloseP-bd_barrel"/>
</dbReference>